<evidence type="ECO:0000256" key="1">
    <source>
        <dbReference type="SAM" id="MobiDB-lite"/>
    </source>
</evidence>
<evidence type="ECO:0000259" key="2">
    <source>
        <dbReference type="PROSITE" id="PS51708"/>
    </source>
</evidence>
<dbReference type="InterPro" id="IPR007899">
    <property type="entry name" value="CHAD_dom"/>
</dbReference>
<organism evidence="3 4">
    <name type="scientific">Roseomonas marmotae</name>
    <dbReference type="NCBI Taxonomy" id="2768161"/>
    <lineage>
        <taxon>Bacteria</taxon>
        <taxon>Pseudomonadati</taxon>
        <taxon>Pseudomonadota</taxon>
        <taxon>Alphaproteobacteria</taxon>
        <taxon>Acetobacterales</taxon>
        <taxon>Roseomonadaceae</taxon>
        <taxon>Roseomonas</taxon>
    </lineage>
</organism>
<name>A0ABS3K9W9_9PROT</name>
<evidence type="ECO:0000313" key="3">
    <source>
        <dbReference type="EMBL" id="MBO1074258.1"/>
    </source>
</evidence>
<dbReference type="EMBL" id="JACTNF010000005">
    <property type="protein sequence ID" value="MBO1074258.1"/>
    <property type="molecule type" value="Genomic_DNA"/>
</dbReference>
<dbReference type="PROSITE" id="PS51708">
    <property type="entry name" value="CHAD"/>
    <property type="match status" value="1"/>
</dbReference>
<evidence type="ECO:0000313" key="4">
    <source>
        <dbReference type="Proteomes" id="UP001518990"/>
    </source>
</evidence>
<dbReference type="Gene3D" id="1.40.20.10">
    <property type="entry name" value="CHAD domain"/>
    <property type="match status" value="1"/>
</dbReference>
<keyword evidence="4" id="KW-1185">Reference proteome</keyword>
<proteinExistence type="predicted"/>
<dbReference type="SMART" id="SM00880">
    <property type="entry name" value="CHAD"/>
    <property type="match status" value="1"/>
</dbReference>
<accession>A0ABS3K9W9</accession>
<protein>
    <submittedName>
        <fullName evidence="3">CHAD domain-containing protein</fullName>
    </submittedName>
</protein>
<sequence>MSDPAAIPEMPAPAAPQPPAPPPEPSPEPPLELELELPPEVLPQLLRHPALADCPGLRARGTAGDCVWLDSAEGRLARLGQTVEAPGKGPRRHLLVLPPPGFSPPGAAPVLLAEDVVGAAPGSTDGEVLLPLAAFEGRRVEAECGGVRLVLRHGNLRCVAAEAPVARLVLSGPAAEVLSLGSALARDLPVLPAVAGLAETARALSRQERPRPRRQGPPDLHTAETVEEALSLAIAHLTEVLLAQSSRLLPEDSHEGVHQSRVATRRLRSCLKQFRPALDGTALRALDAMLRDLAQAMGEARDLDVFLMNLGAELEAAIGPDDRRLGALLRKARARRQAAYAALREMLTGPGFRQLIWAAARLSVLREWGSDAPPDHDTKLRPFAAATLSRRWRRLRRRGEKIESLDAEGLHELRLEAKRLRYAAELFAPLWPGKTSRRFIKRLSAVQEALGLANDTHVARALVAGLAGRHGAGSWAIGLAEGFALAKGAGARSKALAAWGRMQGISRFWDS</sequence>
<dbReference type="PANTHER" id="PTHR39339">
    <property type="entry name" value="SLR1444 PROTEIN"/>
    <property type="match status" value="1"/>
</dbReference>
<dbReference type="Pfam" id="PF05235">
    <property type="entry name" value="CHAD"/>
    <property type="match status" value="1"/>
</dbReference>
<dbReference type="InterPro" id="IPR038186">
    <property type="entry name" value="CHAD_dom_sf"/>
</dbReference>
<dbReference type="PANTHER" id="PTHR39339:SF1">
    <property type="entry name" value="CHAD DOMAIN-CONTAINING PROTEIN"/>
    <property type="match status" value="1"/>
</dbReference>
<feature type="region of interest" description="Disordered" evidence="1">
    <location>
        <begin position="1"/>
        <end position="33"/>
    </location>
</feature>
<feature type="domain" description="CHAD" evidence="2">
    <location>
        <begin position="223"/>
        <end position="504"/>
    </location>
</feature>
<dbReference type="RefSeq" id="WP_207445853.1">
    <property type="nucleotide sequence ID" value="NZ_CP061091.1"/>
</dbReference>
<comment type="caution">
    <text evidence="3">The sequence shown here is derived from an EMBL/GenBank/DDBJ whole genome shotgun (WGS) entry which is preliminary data.</text>
</comment>
<feature type="compositionally biased region" description="Pro residues" evidence="1">
    <location>
        <begin position="10"/>
        <end position="30"/>
    </location>
</feature>
<dbReference type="Proteomes" id="UP001518990">
    <property type="component" value="Unassembled WGS sequence"/>
</dbReference>
<reference evidence="3 4" key="1">
    <citation type="submission" date="2020-09" db="EMBL/GenBank/DDBJ databases">
        <title>Roseomonas.</title>
        <authorList>
            <person name="Zhu W."/>
        </authorList>
    </citation>
    <scope>NUCLEOTIDE SEQUENCE [LARGE SCALE GENOMIC DNA]</scope>
    <source>
        <strain evidence="3 4">1311</strain>
    </source>
</reference>
<gene>
    <name evidence="3" type="ORF">IAI60_06535</name>
</gene>